<evidence type="ECO:0000313" key="3">
    <source>
        <dbReference type="EMBL" id="GAA3843933.1"/>
    </source>
</evidence>
<dbReference type="RefSeq" id="WP_275778762.1">
    <property type="nucleotide sequence ID" value="NZ_BAABDE010000047.1"/>
</dbReference>
<feature type="region of interest" description="Disordered" evidence="1">
    <location>
        <begin position="30"/>
        <end position="83"/>
    </location>
</feature>
<dbReference type="EMBL" id="BAABDE010000047">
    <property type="protein sequence ID" value="GAA3843933.1"/>
    <property type="molecule type" value="Genomic_DNA"/>
</dbReference>
<feature type="compositionally biased region" description="Basic residues" evidence="1">
    <location>
        <begin position="35"/>
        <end position="44"/>
    </location>
</feature>
<accession>A0ABP7JH17</accession>
<proteinExistence type="predicted"/>
<feature type="signal peptide" evidence="2">
    <location>
        <begin position="1"/>
        <end position="22"/>
    </location>
</feature>
<dbReference type="Proteomes" id="UP001501009">
    <property type="component" value="Unassembled WGS sequence"/>
</dbReference>
<keyword evidence="2" id="KW-0732">Signal</keyword>
<evidence type="ECO:0000256" key="2">
    <source>
        <dbReference type="SAM" id="SignalP"/>
    </source>
</evidence>
<reference evidence="4" key="1">
    <citation type="journal article" date="2019" name="Int. J. Syst. Evol. Microbiol.">
        <title>The Global Catalogue of Microorganisms (GCM) 10K type strain sequencing project: providing services to taxonomists for standard genome sequencing and annotation.</title>
        <authorList>
            <consortium name="The Broad Institute Genomics Platform"/>
            <consortium name="The Broad Institute Genome Sequencing Center for Infectious Disease"/>
            <person name="Wu L."/>
            <person name="Ma J."/>
        </authorList>
    </citation>
    <scope>NUCLEOTIDE SEQUENCE [LARGE SCALE GENOMIC DNA]</scope>
    <source>
        <strain evidence="4">JCM 17138</strain>
    </source>
</reference>
<feature type="chain" id="PRO_5045077441" evidence="2">
    <location>
        <begin position="23"/>
        <end position="137"/>
    </location>
</feature>
<evidence type="ECO:0000256" key="1">
    <source>
        <dbReference type="SAM" id="MobiDB-lite"/>
    </source>
</evidence>
<keyword evidence="4" id="KW-1185">Reference proteome</keyword>
<protein>
    <submittedName>
        <fullName evidence="3">Uncharacterized protein</fullName>
    </submittedName>
</protein>
<evidence type="ECO:0000313" key="4">
    <source>
        <dbReference type="Proteomes" id="UP001501009"/>
    </source>
</evidence>
<sequence>MRKLQQAMIAAAVAAGSLSAIGAGTGTAYADGHGHGHSHGHGKSHSASPHGHSHTATHRSVSTTVERIAPKAAAPHRAAHQEHGHVYGTAPKATEHYRPYQECSPQTVADGDLPIGVLGLSETFDTTCGQFNNAFTA</sequence>
<comment type="caution">
    <text evidence="3">The sequence shown here is derived from an EMBL/GenBank/DDBJ whole genome shotgun (WGS) entry which is preliminary data.</text>
</comment>
<organism evidence="3 4">
    <name type="scientific">Streptomyces coacervatus</name>
    <dbReference type="NCBI Taxonomy" id="647381"/>
    <lineage>
        <taxon>Bacteria</taxon>
        <taxon>Bacillati</taxon>
        <taxon>Actinomycetota</taxon>
        <taxon>Actinomycetes</taxon>
        <taxon>Kitasatosporales</taxon>
        <taxon>Streptomycetaceae</taxon>
        <taxon>Streptomyces</taxon>
    </lineage>
</organism>
<name>A0ABP7JH17_9ACTN</name>
<gene>
    <name evidence="3" type="ORF">GCM10022403_089870</name>
</gene>